<comment type="caution">
    <text evidence="1">The sequence shown here is derived from an EMBL/GenBank/DDBJ whole genome shotgun (WGS) entry which is preliminary data.</text>
</comment>
<name>A0ACC6PV71_9ACTN</name>
<dbReference type="EMBL" id="JBBKAJ010000022">
    <property type="protein sequence ID" value="MEJ8635324.1"/>
    <property type="molecule type" value="Genomic_DNA"/>
</dbReference>
<evidence type="ECO:0000313" key="2">
    <source>
        <dbReference type="Proteomes" id="UP001377168"/>
    </source>
</evidence>
<protein>
    <submittedName>
        <fullName evidence="1">SRPBCC family protein</fullName>
    </submittedName>
</protein>
<accession>A0ACC6PV71</accession>
<dbReference type="Proteomes" id="UP001377168">
    <property type="component" value="Unassembled WGS sequence"/>
</dbReference>
<keyword evidence="2" id="KW-1185">Reference proteome</keyword>
<sequence>MHPIDSTAPVVVSLTTTIDAPLAAVWALHTDIDNWPVWNTDIDRAQLSGPVAVGTDFTWLTHGMTITSTVHELVHERRIVWGGTVQGIVGIHAWTFEQAGDQVVVRTEESWSGEPVDAATDELGAALKASLESWLGCLKARAEQTA</sequence>
<gene>
    <name evidence="1" type="ORF">WKI67_18245</name>
</gene>
<reference evidence="1" key="1">
    <citation type="submission" date="2024-03" db="EMBL/GenBank/DDBJ databases">
        <title>Novel Streptomyces species of biotechnological and ecological value are a feature of Machair soil.</title>
        <authorList>
            <person name="Prole J.R."/>
            <person name="Goodfellow M."/>
            <person name="Allenby N."/>
            <person name="Ward A.C."/>
        </authorList>
    </citation>
    <scope>NUCLEOTIDE SEQUENCE</scope>
    <source>
        <strain evidence="1">MS2.AVA.5</strain>
    </source>
</reference>
<proteinExistence type="predicted"/>
<evidence type="ECO:0000313" key="1">
    <source>
        <dbReference type="EMBL" id="MEJ8635324.1"/>
    </source>
</evidence>
<organism evidence="1 2">
    <name type="scientific">Streptomyces achmelvichensis</name>
    <dbReference type="NCBI Taxonomy" id="3134111"/>
    <lineage>
        <taxon>Bacteria</taxon>
        <taxon>Bacillati</taxon>
        <taxon>Actinomycetota</taxon>
        <taxon>Actinomycetes</taxon>
        <taxon>Kitasatosporales</taxon>
        <taxon>Streptomycetaceae</taxon>
        <taxon>Streptomyces</taxon>
    </lineage>
</organism>